<dbReference type="RefSeq" id="XP_064076357.1">
    <property type="nucleotide sequence ID" value="XM_064220287.1"/>
</dbReference>
<sequence>MRFIPTYFKTVDCKCVKIIGHLEAVKWPYTPRTYRPSPGALSLADWTQNPHIWLYYVESSDGLIVEDDVLKSTHTKYWSIHDVQRYFLGEHHCEQVLFTYQYPNLKMPTTLGSYLWQANTALKLPPRLYLKELHMSLETTLKKMETNEVQIDRLILSDQLIKIDRLDDFKRKTFLRLLQNIIGLQERLQLVSLENLCCKRLEGVRLIQQLTCFVAHSLKYLFLWRFVLPNENPILVNYSYITGSGKYITRPETKRCFLRSLAELKNLRVLALEYAYIADGSGNALLSLLPVLRRPHFRLQLICREDQIPGRVDAALGVGGYEIPDTAWRRVAIICPDIYLFVALFRIRDYDNFQRFLTPSMPLREVHLQLGIDLKTTQRQDSDIGCFMRMLAYRYASNLVTLSIHQWRSSELPLRRVIEIMPHLTRLMYTGRICASDLHDAIKIVACGVCDKLKEFKIQIQDDENNETYWQEIVRSYTEEFRDIMQLYSVEFTLKLYKI</sequence>
<name>A0ABM4AYI9_VANTA</name>
<accession>A0ABM4AYI9</accession>
<dbReference type="GeneID" id="113401895"/>
<keyword evidence="1" id="KW-1185">Reference proteome</keyword>
<proteinExistence type="predicted"/>
<gene>
    <name evidence="2" type="primary">LOC113401895</name>
</gene>
<evidence type="ECO:0000313" key="2">
    <source>
        <dbReference type="RefSeq" id="XP_064076357.1"/>
    </source>
</evidence>
<reference evidence="2" key="1">
    <citation type="submission" date="2025-08" db="UniProtKB">
        <authorList>
            <consortium name="RefSeq"/>
        </authorList>
    </citation>
    <scope>IDENTIFICATION</scope>
    <source>
        <tissue evidence="2">Whole body</tissue>
    </source>
</reference>
<protein>
    <submittedName>
        <fullName evidence="2">Uncharacterized protein LOC113401895</fullName>
    </submittedName>
</protein>
<dbReference type="Proteomes" id="UP001652626">
    <property type="component" value="Chromosome Z"/>
</dbReference>
<evidence type="ECO:0000313" key="1">
    <source>
        <dbReference type="Proteomes" id="UP001652626"/>
    </source>
</evidence>
<organism evidence="1 2">
    <name type="scientific">Vanessa tameamea</name>
    <name type="common">Kamehameha butterfly</name>
    <dbReference type="NCBI Taxonomy" id="334116"/>
    <lineage>
        <taxon>Eukaryota</taxon>
        <taxon>Metazoa</taxon>
        <taxon>Ecdysozoa</taxon>
        <taxon>Arthropoda</taxon>
        <taxon>Hexapoda</taxon>
        <taxon>Insecta</taxon>
        <taxon>Pterygota</taxon>
        <taxon>Neoptera</taxon>
        <taxon>Endopterygota</taxon>
        <taxon>Lepidoptera</taxon>
        <taxon>Glossata</taxon>
        <taxon>Ditrysia</taxon>
        <taxon>Papilionoidea</taxon>
        <taxon>Nymphalidae</taxon>
        <taxon>Nymphalinae</taxon>
        <taxon>Vanessa</taxon>
    </lineage>
</organism>